<protein>
    <recommendedName>
        <fullName evidence="1">DUF7622 domain-containing protein</fullName>
    </recommendedName>
</protein>
<organism evidence="2 3">
    <name type="scientific">Pristionchus pacificus</name>
    <name type="common">Parasitic nematode worm</name>
    <dbReference type="NCBI Taxonomy" id="54126"/>
    <lineage>
        <taxon>Eukaryota</taxon>
        <taxon>Metazoa</taxon>
        <taxon>Ecdysozoa</taxon>
        <taxon>Nematoda</taxon>
        <taxon>Chromadorea</taxon>
        <taxon>Rhabditida</taxon>
        <taxon>Rhabditina</taxon>
        <taxon>Diplogasteromorpha</taxon>
        <taxon>Diplogasteroidea</taxon>
        <taxon>Neodiplogasteridae</taxon>
        <taxon>Pristionchus</taxon>
    </lineage>
</organism>
<name>A0A2A6CLK5_PRIPA</name>
<evidence type="ECO:0000313" key="2">
    <source>
        <dbReference type="EnsemblMetazoa" id="PPA15613.1"/>
    </source>
</evidence>
<evidence type="ECO:0000259" key="1">
    <source>
        <dbReference type="Pfam" id="PF24602"/>
    </source>
</evidence>
<feature type="domain" description="DUF7622" evidence="1">
    <location>
        <begin position="241"/>
        <end position="300"/>
    </location>
</feature>
<keyword evidence="3" id="KW-1185">Reference proteome</keyword>
<dbReference type="OrthoDB" id="5817149at2759"/>
<reference evidence="3" key="1">
    <citation type="journal article" date="2008" name="Nat. Genet.">
        <title>The Pristionchus pacificus genome provides a unique perspective on nematode lifestyle and parasitism.</title>
        <authorList>
            <person name="Dieterich C."/>
            <person name="Clifton S.W."/>
            <person name="Schuster L.N."/>
            <person name="Chinwalla A."/>
            <person name="Delehaunty K."/>
            <person name="Dinkelacker I."/>
            <person name="Fulton L."/>
            <person name="Fulton R."/>
            <person name="Godfrey J."/>
            <person name="Minx P."/>
            <person name="Mitreva M."/>
            <person name="Roeseler W."/>
            <person name="Tian H."/>
            <person name="Witte H."/>
            <person name="Yang S.P."/>
            <person name="Wilson R.K."/>
            <person name="Sommer R.J."/>
        </authorList>
    </citation>
    <scope>NUCLEOTIDE SEQUENCE [LARGE SCALE GENOMIC DNA]</scope>
    <source>
        <strain evidence="3">PS312</strain>
    </source>
</reference>
<sequence length="408" mass="45356">MLAFLLLTSTISSTSSLECHNYLDSPLIPSVLDANNTCTGSYCYRMESKIVHDSFEPNQHAVLMGCFEYPLPTLAMGCRRNFEESVLCVCQSADFCNGEPSRDVRDLPIIHDCRQQYGREDGQPEDGRTCASNYCISYRSTNAPDKGTQAVPTTTYECQSKESTSALERFDVFVGGFGSGVIPAGVCMKFQNDIEHIEEICSCPYRDCWTASYNPGDSGLPLDTRTEGMIECAARSIFGGMRSCRGHQCFIMKQTHFDEDFGCIVYDERNMDRKFMLGTQQALPGQAFYICETDNCNANTDPKRAFSGFKVRIVDDVNETCNCFPPEGMVVAVVETRGASIDFTLILSISIPAAFVLVVLAIVFGYRLFKKQWPLAFLCEKSRGRVGQKPVVITVVSAGSLEKKKKLY</sequence>
<dbReference type="InterPro" id="IPR056039">
    <property type="entry name" value="DUF7622"/>
</dbReference>
<dbReference type="EnsemblMetazoa" id="PPA15613.1">
    <property type="protein sequence ID" value="PPA15613.1"/>
    <property type="gene ID" value="WBGene00105167"/>
</dbReference>
<proteinExistence type="predicted"/>
<dbReference type="PANTHER" id="PTHR37433">
    <property type="entry name" value="PROTEIN CBG25136-RELATED"/>
    <property type="match status" value="1"/>
</dbReference>
<dbReference type="AlphaFoldDB" id="A0A2A6CLK5"/>
<evidence type="ECO:0000313" key="3">
    <source>
        <dbReference type="Proteomes" id="UP000005239"/>
    </source>
</evidence>
<reference evidence="2" key="2">
    <citation type="submission" date="2022-06" db="UniProtKB">
        <authorList>
            <consortium name="EnsemblMetazoa"/>
        </authorList>
    </citation>
    <scope>IDENTIFICATION</scope>
    <source>
        <strain evidence="2">PS312</strain>
    </source>
</reference>
<gene>
    <name evidence="2" type="primary">WBGene00105167</name>
</gene>
<dbReference type="PANTHER" id="PTHR37433:SF5">
    <property type="entry name" value="DUF753 DOMAIN-CONTAINING PROTEIN-RELATED"/>
    <property type="match status" value="1"/>
</dbReference>
<accession>A0A2A6CLK5</accession>
<dbReference type="Pfam" id="PF24602">
    <property type="entry name" value="DUF7622"/>
    <property type="match status" value="1"/>
</dbReference>
<dbReference type="Proteomes" id="UP000005239">
    <property type="component" value="Unassembled WGS sequence"/>
</dbReference>
<accession>A0A8R1UAQ5</accession>